<feature type="transmembrane region" description="Helical" evidence="1">
    <location>
        <begin position="274"/>
        <end position="293"/>
    </location>
</feature>
<name>A0A8S9RA50_BRACR</name>
<dbReference type="AlphaFoldDB" id="A0A8S9RA50"/>
<proteinExistence type="predicted"/>
<keyword evidence="1" id="KW-1133">Transmembrane helix</keyword>
<gene>
    <name evidence="2" type="ORF">F2Q69_00012882</name>
</gene>
<evidence type="ECO:0000313" key="3">
    <source>
        <dbReference type="Proteomes" id="UP000712600"/>
    </source>
</evidence>
<dbReference type="EMBL" id="QGKX02000996">
    <property type="protein sequence ID" value="KAF3560494.1"/>
    <property type="molecule type" value="Genomic_DNA"/>
</dbReference>
<keyword evidence="1" id="KW-0812">Transmembrane</keyword>
<comment type="caution">
    <text evidence="2">The sequence shown here is derived from an EMBL/GenBank/DDBJ whole genome shotgun (WGS) entry which is preliminary data.</text>
</comment>
<feature type="transmembrane region" description="Helical" evidence="1">
    <location>
        <begin position="402"/>
        <end position="421"/>
    </location>
</feature>
<sequence length="517" mass="57827">MSTHTLQAQGRRSTVALPEKIKAHRESHPGAKSKNITPYARGTKVICKEDRGTRQHPGTSMFQKVLPQNLRFPREPVPQTPGGYLQNRRISRRYIQHEKSKDLRPANSARNCRITRPTKVLLPRSCPIDLEGIPNGSTEATGAISATVNIQSTSRVVHLRRTECDVEKSTSPTGSEHEALESLRFWRRIFRDYKFLHDVRRHLKIWVATASGRVRESPSRGRRRPPSSLSYCFSFDSLWSPPHFSSCSVLCSGDPLALSSHVRSSGSVCFNQRVKVVVFLIFCSGFSIVLFGRRRVSGRLKRYRLLFLGVSEAECSDFACLASYGFSVLLRCGLCPSCWCVSGLVVLVRGCGGAVVLAVVVYVSSEAARSGCSWGLYYATGASFDSTSIPPFSPRRWAWSSVRFHLAAVVPYPLSCFYILGLEVRSVSLSWSIVRFHLAAVVPYPLSCFYVVGLERLLQAMRRSRGASYSGDDMNGHIRGNKENLTYLWTLSLVENDSRYLRILKTCWWNVSGLVGG</sequence>
<organism evidence="2 3">
    <name type="scientific">Brassica cretica</name>
    <name type="common">Mustard</name>
    <dbReference type="NCBI Taxonomy" id="69181"/>
    <lineage>
        <taxon>Eukaryota</taxon>
        <taxon>Viridiplantae</taxon>
        <taxon>Streptophyta</taxon>
        <taxon>Embryophyta</taxon>
        <taxon>Tracheophyta</taxon>
        <taxon>Spermatophyta</taxon>
        <taxon>Magnoliopsida</taxon>
        <taxon>eudicotyledons</taxon>
        <taxon>Gunneridae</taxon>
        <taxon>Pentapetalae</taxon>
        <taxon>rosids</taxon>
        <taxon>malvids</taxon>
        <taxon>Brassicales</taxon>
        <taxon>Brassicaceae</taxon>
        <taxon>Brassiceae</taxon>
        <taxon>Brassica</taxon>
    </lineage>
</organism>
<evidence type="ECO:0000256" key="1">
    <source>
        <dbReference type="SAM" id="Phobius"/>
    </source>
</evidence>
<feature type="transmembrane region" description="Helical" evidence="1">
    <location>
        <begin position="433"/>
        <end position="454"/>
    </location>
</feature>
<accession>A0A8S9RA50</accession>
<dbReference type="Proteomes" id="UP000712600">
    <property type="component" value="Unassembled WGS sequence"/>
</dbReference>
<protein>
    <submittedName>
        <fullName evidence="2">Uncharacterized protein</fullName>
    </submittedName>
</protein>
<evidence type="ECO:0000313" key="2">
    <source>
        <dbReference type="EMBL" id="KAF3560494.1"/>
    </source>
</evidence>
<reference evidence="2" key="1">
    <citation type="submission" date="2019-12" db="EMBL/GenBank/DDBJ databases">
        <title>Genome sequencing and annotation of Brassica cretica.</title>
        <authorList>
            <person name="Studholme D.J."/>
            <person name="Sarris P."/>
        </authorList>
    </citation>
    <scope>NUCLEOTIDE SEQUENCE</scope>
    <source>
        <strain evidence="2">PFS-109/04</strain>
        <tissue evidence="2">Leaf</tissue>
    </source>
</reference>
<keyword evidence="1" id="KW-0472">Membrane</keyword>